<dbReference type="EMBL" id="JACIEF010000001">
    <property type="protein sequence ID" value="MBB4107278.1"/>
    <property type="molecule type" value="Genomic_DNA"/>
</dbReference>
<gene>
    <name evidence="1" type="ORF">GGQ60_001238</name>
</gene>
<organism evidence="1 2">
    <name type="scientific">Pedobacter zeae</name>
    <dbReference type="NCBI Taxonomy" id="1737356"/>
    <lineage>
        <taxon>Bacteria</taxon>
        <taxon>Pseudomonadati</taxon>
        <taxon>Bacteroidota</taxon>
        <taxon>Sphingobacteriia</taxon>
        <taxon>Sphingobacteriales</taxon>
        <taxon>Sphingobacteriaceae</taxon>
        <taxon>Pedobacter</taxon>
    </lineage>
</organism>
<dbReference type="AlphaFoldDB" id="A0A7W6K8R4"/>
<name>A0A7W6K8R4_9SPHI</name>
<dbReference type="Proteomes" id="UP000532273">
    <property type="component" value="Unassembled WGS sequence"/>
</dbReference>
<reference evidence="1 2" key="1">
    <citation type="submission" date="2020-08" db="EMBL/GenBank/DDBJ databases">
        <title>Genomic Encyclopedia of Type Strains, Phase IV (KMG-IV): sequencing the most valuable type-strain genomes for metagenomic binning, comparative biology and taxonomic classification.</title>
        <authorList>
            <person name="Goeker M."/>
        </authorList>
    </citation>
    <scope>NUCLEOTIDE SEQUENCE [LARGE SCALE GENOMIC DNA]</scope>
    <source>
        <strain evidence="1 2">DSM 100774</strain>
    </source>
</reference>
<sequence>MSNRELDHINEGISAKVYMRFAFAYSKNFLLTRSGSVEI</sequence>
<comment type="caution">
    <text evidence="1">The sequence shown here is derived from an EMBL/GenBank/DDBJ whole genome shotgun (WGS) entry which is preliminary data.</text>
</comment>
<proteinExistence type="predicted"/>
<evidence type="ECO:0000313" key="2">
    <source>
        <dbReference type="Proteomes" id="UP000532273"/>
    </source>
</evidence>
<accession>A0A7W6K8R4</accession>
<evidence type="ECO:0000313" key="1">
    <source>
        <dbReference type="EMBL" id="MBB4107278.1"/>
    </source>
</evidence>
<protein>
    <submittedName>
        <fullName evidence="1">Uncharacterized protein</fullName>
    </submittedName>
</protein>